<protein>
    <submittedName>
        <fullName evidence="2">Uncharacterized protein</fullName>
    </submittedName>
</protein>
<feature type="transmembrane region" description="Helical" evidence="1">
    <location>
        <begin position="75"/>
        <end position="92"/>
    </location>
</feature>
<proteinExistence type="predicted"/>
<accession>X1DNK4</accession>
<keyword evidence="1" id="KW-0472">Membrane</keyword>
<evidence type="ECO:0000256" key="1">
    <source>
        <dbReference type="SAM" id="Phobius"/>
    </source>
</evidence>
<organism evidence="2">
    <name type="scientific">marine sediment metagenome</name>
    <dbReference type="NCBI Taxonomy" id="412755"/>
    <lineage>
        <taxon>unclassified sequences</taxon>
        <taxon>metagenomes</taxon>
        <taxon>ecological metagenomes</taxon>
    </lineage>
</organism>
<keyword evidence="1" id="KW-1133">Transmembrane helix</keyword>
<dbReference type="EMBL" id="BART01036325">
    <property type="protein sequence ID" value="GAH09840.1"/>
    <property type="molecule type" value="Genomic_DNA"/>
</dbReference>
<feature type="transmembrane region" description="Helical" evidence="1">
    <location>
        <begin position="6"/>
        <end position="23"/>
    </location>
</feature>
<reference evidence="2" key="1">
    <citation type="journal article" date="2014" name="Front. Microbiol.">
        <title>High frequency of phylogenetically diverse reductive dehalogenase-homologous genes in deep subseafloor sedimentary metagenomes.</title>
        <authorList>
            <person name="Kawai M."/>
            <person name="Futagami T."/>
            <person name="Toyoda A."/>
            <person name="Takaki Y."/>
            <person name="Nishi S."/>
            <person name="Hori S."/>
            <person name="Arai W."/>
            <person name="Tsubouchi T."/>
            <person name="Morono Y."/>
            <person name="Uchiyama I."/>
            <person name="Ito T."/>
            <person name="Fujiyama A."/>
            <person name="Inagaki F."/>
            <person name="Takami H."/>
        </authorList>
    </citation>
    <scope>NUCLEOTIDE SEQUENCE</scope>
    <source>
        <strain evidence="2">Expedition CK06-06</strain>
    </source>
</reference>
<feature type="transmembrane region" description="Helical" evidence="1">
    <location>
        <begin position="35"/>
        <end position="55"/>
    </location>
</feature>
<dbReference type="AlphaFoldDB" id="X1DNK4"/>
<gene>
    <name evidence="2" type="ORF">S01H4_61311</name>
</gene>
<evidence type="ECO:0000313" key="2">
    <source>
        <dbReference type="EMBL" id="GAH09840.1"/>
    </source>
</evidence>
<name>X1DNK4_9ZZZZ</name>
<sequence>MSIKDIIFIIFLIAFGVTFHDWAGAQLAAGGIPGLLSLQGGWFGFAIMLIAFLVYRHFDMEATTTFNVIKDVGKGSLLAMGIAFLTIGLNTIKTDFEGGIIISGIGVACIL</sequence>
<feature type="non-terminal residue" evidence="2">
    <location>
        <position position="111"/>
    </location>
</feature>
<keyword evidence="1" id="KW-0812">Transmembrane</keyword>
<comment type="caution">
    <text evidence="2">The sequence shown here is derived from an EMBL/GenBank/DDBJ whole genome shotgun (WGS) entry which is preliminary data.</text>
</comment>